<gene>
    <name evidence="3" type="ORF">P168DRAFT_279504</name>
</gene>
<reference evidence="3" key="1">
    <citation type="submission" date="2016-12" db="EMBL/GenBank/DDBJ databases">
        <title>The genomes of Aspergillus section Nigri reveals drivers in fungal speciation.</title>
        <authorList>
            <consortium name="DOE Joint Genome Institute"/>
            <person name="Vesth T.C."/>
            <person name="Nybo J."/>
            <person name="Theobald S."/>
            <person name="Brandl J."/>
            <person name="Frisvad J.C."/>
            <person name="Nielsen K.F."/>
            <person name="Lyhne E.K."/>
            <person name="Kogle M.E."/>
            <person name="Kuo A."/>
            <person name="Riley R."/>
            <person name="Clum A."/>
            <person name="Nolan M."/>
            <person name="Lipzen A."/>
            <person name="Salamov A."/>
            <person name="Henrissat B."/>
            <person name="Wiebenga A."/>
            <person name="De vries R.P."/>
            <person name="Grigoriev I.V."/>
            <person name="Mortensen U.H."/>
            <person name="Andersen M.R."/>
            <person name="Baker S.E."/>
        </authorList>
    </citation>
    <scope>NUCLEOTIDE SEQUENCE</scope>
    <source>
        <strain evidence="3">IBT 28561</strain>
    </source>
</reference>
<evidence type="ECO:0000256" key="1">
    <source>
        <dbReference type="SAM" id="MobiDB-lite"/>
    </source>
</evidence>
<dbReference type="PANTHER" id="PTHR33112:SF1">
    <property type="entry name" value="HETEROKARYON INCOMPATIBILITY DOMAIN-CONTAINING PROTEIN"/>
    <property type="match status" value="1"/>
</dbReference>
<accession>A0A2I1DCD5</accession>
<feature type="region of interest" description="Disordered" evidence="1">
    <location>
        <begin position="1"/>
        <end position="26"/>
    </location>
</feature>
<dbReference type="RefSeq" id="XP_024696133.1">
    <property type="nucleotide sequence ID" value="XM_024835792.1"/>
</dbReference>
<dbReference type="InterPro" id="IPR010730">
    <property type="entry name" value="HET"/>
</dbReference>
<dbReference type="OrthoDB" id="2958217at2759"/>
<dbReference type="AlphaFoldDB" id="A0A2I1DCD5"/>
<evidence type="ECO:0000313" key="4">
    <source>
        <dbReference type="Proteomes" id="UP000234254"/>
    </source>
</evidence>
<dbReference type="EMBL" id="MSFM01000002">
    <property type="protein sequence ID" value="PKY07539.1"/>
    <property type="molecule type" value="Genomic_DNA"/>
</dbReference>
<proteinExistence type="predicted"/>
<name>A0A2I1DCD5_ASPC2</name>
<feature type="domain" description="Heterokaryon incompatibility" evidence="2">
    <location>
        <begin position="279"/>
        <end position="426"/>
    </location>
</feature>
<dbReference type="VEuPathDB" id="FungiDB:P168DRAFT_279504"/>
<dbReference type="PANTHER" id="PTHR33112">
    <property type="entry name" value="DOMAIN PROTEIN, PUTATIVE-RELATED"/>
    <property type="match status" value="1"/>
</dbReference>
<protein>
    <submittedName>
        <fullName evidence="3">HET-domain-containing protein</fullName>
    </submittedName>
</protein>
<keyword evidence="4" id="KW-1185">Reference proteome</keyword>
<dbReference type="GeneID" id="36543316"/>
<evidence type="ECO:0000313" key="3">
    <source>
        <dbReference type="EMBL" id="PKY07539.1"/>
    </source>
</evidence>
<dbReference type="Proteomes" id="UP000234254">
    <property type="component" value="Unassembled WGS sequence"/>
</dbReference>
<evidence type="ECO:0000259" key="2">
    <source>
        <dbReference type="Pfam" id="PF06985"/>
    </source>
</evidence>
<sequence length="837" mass="92953">MTLLKPHSPKEHPDNPAGRPTQAANAPKTCTQCDCLTDYSPLGKGYDQTKEVLDGYRSFCFHEPCERCSRVPDHTPRLCEGCAHMRLGHIMRCGMYEEPSARWKSEDANREAVNKMGVCCLRLSLGTVKGLQERAERCSICSMFSSAAEQIGDFDDDAIAEVVIYSFREYFKMKEDIALTVCFKDECTQDSEGNKWYGRGQFARFHAGMVGTATGDQLVQLRSPPPAVQWDKVSGWLEQCRLKKRYMCRQEILDPQPLGFRLIDTLKKCVLRAPPRCQYAALSYVWGGGSGPDLEATADNIATLEQEGSLLQSLPQTIEDAIFACAKLGVRYLWVDRLCILQDEGSKAEKMAQIHAMGDIYRCALVTLVAMAGEGVDYGLSGVSKRERPAPWITQIGEAHILRSPPTSHIFIQRAKWYTRGWTYQESKLSSHELMFTDIGVFYDCSKENAEVEDELMQDSAKMGDESNYQQQVKAFTKRSLTFESDILYAMLGVLNSLYGSDHLSGIPVREFDHAILWMTANGSLQRRLPPNGEVFPSWAWCSARGPITIPDQGNLSITIAAESFALWTMAGSLATWAVASDGTATDGLRILNPSFKDPANDTYDQNYRHFAELAIITAWREGCYPSRPPPELSASASWDESLKLVTSKWTSLPTLALDALGVGTHPPHDPARTTICDGLDIEVASQPGRVIAYSQALSLHVVPPTGSNGYFCLRTETGNVAFVAPRTADEQQLRDGPQTLDVFALSLVYACAEDLEHSDFRTSGFMDDPTVLRWPDGKGSPLRGDSPIGIESDFTFIVNLMVVATRDGISTRVGLARTFLRTWVQAGPQFQRFIIE</sequence>
<comment type="caution">
    <text evidence="3">The sequence shown here is derived from an EMBL/GenBank/DDBJ whole genome shotgun (WGS) entry which is preliminary data.</text>
</comment>
<dbReference type="Pfam" id="PF06985">
    <property type="entry name" value="HET"/>
    <property type="match status" value="1"/>
</dbReference>
<organism evidence="3 4">
    <name type="scientific">Aspergillus campestris (strain IBT 28561)</name>
    <dbReference type="NCBI Taxonomy" id="1392248"/>
    <lineage>
        <taxon>Eukaryota</taxon>
        <taxon>Fungi</taxon>
        <taxon>Dikarya</taxon>
        <taxon>Ascomycota</taxon>
        <taxon>Pezizomycotina</taxon>
        <taxon>Eurotiomycetes</taxon>
        <taxon>Eurotiomycetidae</taxon>
        <taxon>Eurotiales</taxon>
        <taxon>Aspergillaceae</taxon>
        <taxon>Aspergillus</taxon>
        <taxon>Aspergillus subgen. Circumdati</taxon>
    </lineage>
</organism>